<protein>
    <submittedName>
        <fullName evidence="2">Uncharacterized protein</fullName>
    </submittedName>
</protein>
<evidence type="ECO:0000256" key="1">
    <source>
        <dbReference type="SAM" id="MobiDB-lite"/>
    </source>
</evidence>
<comment type="caution">
    <text evidence="2">The sequence shown here is derived from an EMBL/GenBank/DDBJ whole genome shotgun (WGS) entry which is preliminary data.</text>
</comment>
<gene>
    <name evidence="2" type="ORF">JG688_00018322</name>
</gene>
<accession>A0A8J5LUT0</accession>
<keyword evidence="3" id="KW-1185">Reference proteome</keyword>
<evidence type="ECO:0000313" key="2">
    <source>
        <dbReference type="EMBL" id="KAG6942086.1"/>
    </source>
</evidence>
<dbReference type="EMBL" id="JAENGY010003271">
    <property type="protein sequence ID" value="KAG6942086.1"/>
    <property type="molecule type" value="Genomic_DNA"/>
</dbReference>
<name>A0A8J5LUT0_9STRA</name>
<dbReference type="AlphaFoldDB" id="A0A8J5LUT0"/>
<organism evidence="2 3">
    <name type="scientific">Phytophthora aleatoria</name>
    <dbReference type="NCBI Taxonomy" id="2496075"/>
    <lineage>
        <taxon>Eukaryota</taxon>
        <taxon>Sar</taxon>
        <taxon>Stramenopiles</taxon>
        <taxon>Oomycota</taxon>
        <taxon>Peronosporomycetes</taxon>
        <taxon>Peronosporales</taxon>
        <taxon>Peronosporaceae</taxon>
        <taxon>Phytophthora</taxon>
    </lineage>
</organism>
<feature type="region of interest" description="Disordered" evidence="1">
    <location>
        <begin position="48"/>
        <end position="97"/>
    </location>
</feature>
<evidence type="ECO:0000313" key="3">
    <source>
        <dbReference type="Proteomes" id="UP000709295"/>
    </source>
</evidence>
<reference evidence="2" key="1">
    <citation type="submission" date="2021-01" db="EMBL/GenBank/DDBJ databases">
        <title>Phytophthora aleatoria, a newly-described species from Pinus radiata is distinct from Phytophthora cactorum isolates based on comparative genomics.</title>
        <authorList>
            <person name="Mcdougal R."/>
            <person name="Panda P."/>
            <person name="Williams N."/>
            <person name="Studholme D.J."/>
        </authorList>
    </citation>
    <scope>NUCLEOTIDE SEQUENCE</scope>
    <source>
        <strain evidence="2">NZFS 4037</strain>
    </source>
</reference>
<feature type="non-terminal residue" evidence="2">
    <location>
        <position position="1"/>
    </location>
</feature>
<proteinExistence type="predicted"/>
<feature type="compositionally biased region" description="Basic and acidic residues" evidence="1">
    <location>
        <begin position="87"/>
        <end position="97"/>
    </location>
</feature>
<sequence length="97" mass="11162">MILTHDVAKDESDARNKNRYCRSRRGAVELYTTGGKVQEEEQVLQIKARPGETSRGQAQGRYMSVKRPEKKSDTDGTVILKDEEEGSKESRTFRRMR</sequence>
<dbReference type="Proteomes" id="UP000709295">
    <property type="component" value="Unassembled WGS sequence"/>
</dbReference>